<evidence type="ECO:0000256" key="2">
    <source>
        <dbReference type="ARBA" id="ARBA00023125"/>
    </source>
</evidence>
<dbReference type="SUPFAM" id="SSF46689">
    <property type="entry name" value="Homeodomain-like"/>
    <property type="match status" value="1"/>
</dbReference>
<dbReference type="RefSeq" id="WP_131197748.1">
    <property type="nucleotide sequence ID" value="NZ_QJUL01000009.1"/>
</dbReference>
<dbReference type="AlphaFoldDB" id="A0A4Q9R574"/>
<evidence type="ECO:0000256" key="3">
    <source>
        <dbReference type="ARBA" id="ARBA00023163"/>
    </source>
</evidence>
<protein>
    <submittedName>
        <fullName evidence="6">TetR family transcriptional regulator</fullName>
    </submittedName>
</protein>
<dbReference type="Pfam" id="PF00440">
    <property type="entry name" value="TetR_N"/>
    <property type="match status" value="1"/>
</dbReference>
<reference evidence="6 7" key="1">
    <citation type="submission" date="2018-06" db="EMBL/GenBank/DDBJ databases">
        <title>Three novel Pseudomonas species isolated from symptomatic oak.</title>
        <authorList>
            <person name="Bueno-Gonzalez V."/>
            <person name="Brady C."/>
        </authorList>
    </citation>
    <scope>NUCLEOTIDE SEQUENCE [LARGE SCALE GENOMIC DNA]</scope>
    <source>
        <strain evidence="6 7">P6B</strain>
    </source>
</reference>
<organism evidence="6 7">
    <name type="scientific">Phytopseudomonas dryadis</name>
    <dbReference type="NCBI Taxonomy" id="2487520"/>
    <lineage>
        <taxon>Bacteria</taxon>
        <taxon>Pseudomonadati</taxon>
        <taxon>Pseudomonadota</taxon>
        <taxon>Gammaproteobacteria</taxon>
        <taxon>Pseudomonadales</taxon>
        <taxon>Pseudomonadaceae</taxon>
        <taxon>Phytopseudomonas</taxon>
    </lineage>
</organism>
<dbReference type="PRINTS" id="PR00455">
    <property type="entry name" value="HTHTETR"/>
</dbReference>
<evidence type="ECO:0000256" key="1">
    <source>
        <dbReference type="ARBA" id="ARBA00023015"/>
    </source>
</evidence>
<evidence type="ECO:0000313" key="7">
    <source>
        <dbReference type="Proteomes" id="UP000293172"/>
    </source>
</evidence>
<dbReference type="PANTHER" id="PTHR47506">
    <property type="entry name" value="TRANSCRIPTIONAL REGULATORY PROTEIN"/>
    <property type="match status" value="1"/>
</dbReference>
<evidence type="ECO:0000259" key="5">
    <source>
        <dbReference type="PROSITE" id="PS50977"/>
    </source>
</evidence>
<feature type="domain" description="HTH tetR-type" evidence="5">
    <location>
        <begin position="7"/>
        <end position="67"/>
    </location>
</feature>
<dbReference type="Proteomes" id="UP000293172">
    <property type="component" value="Unassembled WGS sequence"/>
</dbReference>
<keyword evidence="3" id="KW-0804">Transcription</keyword>
<proteinExistence type="predicted"/>
<dbReference type="SUPFAM" id="SSF48498">
    <property type="entry name" value="Tetracyclin repressor-like, C-terminal domain"/>
    <property type="match status" value="1"/>
</dbReference>
<gene>
    <name evidence="6" type="ORF">DNK44_08070</name>
</gene>
<keyword evidence="1" id="KW-0805">Transcription regulation</keyword>
<keyword evidence="2 4" id="KW-0238">DNA-binding</keyword>
<name>A0A4Q9R574_9GAMM</name>
<dbReference type="PROSITE" id="PS50977">
    <property type="entry name" value="HTH_TETR_2"/>
    <property type="match status" value="1"/>
</dbReference>
<dbReference type="InterPro" id="IPR009057">
    <property type="entry name" value="Homeodomain-like_sf"/>
</dbReference>
<feature type="DNA-binding region" description="H-T-H motif" evidence="4">
    <location>
        <begin position="30"/>
        <end position="49"/>
    </location>
</feature>
<dbReference type="InterPro" id="IPR036271">
    <property type="entry name" value="Tet_transcr_reg_TetR-rel_C_sf"/>
</dbReference>
<dbReference type="OrthoDB" id="9809772at2"/>
<comment type="caution">
    <text evidence="6">The sequence shown here is derived from an EMBL/GenBank/DDBJ whole genome shotgun (WGS) entry which is preliminary data.</text>
</comment>
<dbReference type="InterPro" id="IPR001647">
    <property type="entry name" value="HTH_TetR"/>
</dbReference>
<accession>A0A4Q9R574</accession>
<sequence length="192" mass="21104">MKNEANSSSKERILVAATKIAQAHGYSGLNFRDLAESVGIKAASIYHHFTNKADLGAAVARRYWEDSAATLETLLAKSPDAKHSLHRYPETFRRALESANRICLCSFMAAESDDLPEEVMKEVRTFADVNITWLSKVLLAANTTMSTEESELRAHAIFAAIAGAQIIARSRSDISVYDALIENYRTVGLLPA</sequence>
<evidence type="ECO:0000256" key="4">
    <source>
        <dbReference type="PROSITE-ProRule" id="PRU00335"/>
    </source>
</evidence>
<dbReference type="GO" id="GO:0003677">
    <property type="term" value="F:DNA binding"/>
    <property type="evidence" value="ECO:0007669"/>
    <property type="project" value="UniProtKB-UniRule"/>
</dbReference>
<dbReference type="PANTHER" id="PTHR47506:SF1">
    <property type="entry name" value="HTH-TYPE TRANSCRIPTIONAL REGULATOR YJDC"/>
    <property type="match status" value="1"/>
</dbReference>
<evidence type="ECO:0000313" key="6">
    <source>
        <dbReference type="EMBL" id="TBU94643.1"/>
    </source>
</evidence>
<dbReference type="Gene3D" id="1.10.357.10">
    <property type="entry name" value="Tetracycline Repressor, domain 2"/>
    <property type="match status" value="1"/>
</dbReference>
<dbReference type="EMBL" id="QJUL01000009">
    <property type="protein sequence ID" value="TBU94643.1"/>
    <property type="molecule type" value="Genomic_DNA"/>
</dbReference>